<dbReference type="Proteomes" id="UP000321331">
    <property type="component" value="Unassembled WGS sequence"/>
</dbReference>
<dbReference type="PROSITE" id="PS50948">
    <property type="entry name" value="PAN"/>
    <property type="match status" value="1"/>
</dbReference>
<dbReference type="AlphaFoldDB" id="A0A5C6TC91"/>
<feature type="region of interest" description="Disordered" evidence="1">
    <location>
        <begin position="105"/>
        <end position="125"/>
    </location>
</feature>
<dbReference type="InterPro" id="IPR003609">
    <property type="entry name" value="Pan_app"/>
</dbReference>
<evidence type="ECO:0000259" key="3">
    <source>
        <dbReference type="PROSITE" id="PS50948"/>
    </source>
</evidence>
<evidence type="ECO:0000256" key="1">
    <source>
        <dbReference type="SAM" id="MobiDB-lite"/>
    </source>
</evidence>
<proteinExistence type="predicted"/>
<feature type="signal peptide" evidence="2">
    <location>
        <begin position="1"/>
        <end position="32"/>
    </location>
</feature>
<feature type="compositionally biased region" description="Low complexity" evidence="1">
    <location>
        <begin position="110"/>
        <end position="125"/>
    </location>
</feature>
<organism evidence="4 5">
    <name type="scientific">Fusarium oxysporum f. sp. cubense</name>
    <dbReference type="NCBI Taxonomy" id="61366"/>
    <lineage>
        <taxon>Eukaryota</taxon>
        <taxon>Fungi</taxon>
        <taxon>Dikarya</taxon>
        <taxon>Ascomycota</taxon>
        <taxon>Pezizomycotina</taxon>
        <taxon>Sordariomycetes</taxon>
        <taxon>Hypocreomycetidae</taxon>
        <taxon>Hypocreales</taxon>
        <taxon>Nectriaceae</taxon>
        <taxon>Fusarium</taxon>
        <taxon>Fusarium oxysporum species complex</taxon>
    </lineage>
</organism>
<keyword evidence="2" id="KW-0732">Signal</keyword>
<feature type="region of interest" description="Disordered" evidence="1">
    <location>
        <begin position="196"/>
        <end position="244"/>
    </location>
</feature>
<comment type="caution">
    <text evidence="4">The sequence shown here is derived from an EMBL/GenBank/DDBJ whole genome shotgun (WGS) entry which is preliminary data.</text>
</comment>
<name>A0A5C6TC91_FUSOC</name>
<feature type="compositionally biased region" description="Polar residues" evidence="1">
    <location>
        <begin position="196"/>
        <end position="220"/>
    </location>
</feature>
<dbReference type="Pfam" id="PF14295">
    <property type="entry name" value="PAN_4"/>
    <property type="match status" value="1"/>
</dbReference>
<protein>
    <recommendedName>
        <fullName evidence="3">Apple domain-containing protein</fullName>
    </recommendedName>
</protein>
<feature type="domain" description="Apple" evidence="3">
    <location>
        <begin position="465"/>
        <end position="544"/>
    </location>
</feature>
<reference evidence="4 5" key="1">
    <citation type="submission" date="2019-07" db="EMBL/GenBank/DDBJ databases">
        <title>The First High-Quality Draft Genome Sequence of the Causal Agent of the Current Panama Disease Epidemic.</title>
        <authorList>
            <person name="Warmington R.J."/>
            <person name="Kay W."/>
            <person name="Jeffries A."/>
            <person name="Bebber D."/>
            <person name="Moore K."/>
            <person name="Studholme D.J."/>
        </authorList>
    </citation>
    <scope>NUCLEOTIDE SEQUENCE [LARGE SCALE GENOMIC DNA]</scope>
    <source>
        <strain evidence="4 5">TR4</strain>
    </source>
</reference>
<dbReference type="EMBL" id="VMNF01000005">
    <property type="protein sequence ID" value="TXC08655.1"/>
    <property type="molecule type" value="Genomic_DNA"/>
</dbReference>
<evidence type="ECO:0000313" key="4">
    <source>
        <dbReference type="EMBL" id="TXC08655.1"/>
    </source>
</evidence>
<feature type="region of interest" description="Disordered" evidence="1">
    <location>
        <begin position="264"/>
        <end position="288"/>
    </location>
</feature>
<gene>
    <name evidence="4" type="ORF">FocTR4_00004327</name>
</gene>
<evidence type="ECO:0000256" key="2">
    <source>
        <dbReference type="SAM" id="SignalP"/>
    </source>
</evidence>
<evidence type="ECO:0000313" key="5">
    <source>
        <dbReference type="Proteomes" id="UP000321331"/>
    </source>
</evidence>
<accession>A0A5C6TC91</accession>
<sequence length="549" mass="57536">MAVALLGNPGSLTMVHFRCLAVAVALCYEVNAGPCRPRSSSGIATTSSTELTDNPASSIVLSATSSDALGETTLSTVLGISTTTSLSTSMVLSLDSALSRPSDTTLAYGSSVSTDPSSPASTSALFSSVEEVPSSDTSATSAAAITTVLLTETAVSLTLSNTPDFKPLTTSATTLASYSTSDGTFTSAETYSQTTEQTWTPTSHAASLSEDISSVATSNQASAGTETSTAETTSYETSTVGSSTGIETRTKTINIETTTAEMTTAQESTASTTEEALTTTTTTAEPNEPTNYFINGGFEIPDESGEYTGAPSLLGRSVTIKTDSSKALSGSHYAEVAFPLVGSGSAAYAIRQSIAGLDPAKRYAYTYNYAPADMVASGAPPNPIIKFTTMFGTKAYETDFSGEVSPQDSYVKRKIVFDGITSSFVQTQVQFSGLNRGSVRFDDISIFEYDPPCTLVSPAPSDKWCSRKGSVYGASNQQKTIGLTQSLSLEDCAQSCHLEPTCQVISYVPTVGNNIGRCWRYKVPREDIEYVQNGGGQIAYEPGCFSFKE</sequence>
<feature type="compositionally biased region" description="Low complexity" evidence="1">
    <location>
        <begin position="221"/>
        <end position="239"/>
    </location>
</feature>
<feature type="chain" id="PRO_5022797899" description="Apple domain-containing protein" evidence="2">
    <location>
        <begin position="33"/>
        <end position="549"/>
    </location>
</feature>